<feature type="transmembrane region" description="Helical" evidence="11">
    <location>
        <begin position="331"/>
        <end position="350"/>
    </location>
</feature>
<dbReference type="Pfam" id="PF17820">
    <property type="entry name" value="PDZ_6"/>
    <property type="match status" value="1"/>
</dbReference>
<dbReference type="OrthoDB" id="9782003at2"/>
<dbReference type="HOGENOM" id="CLU_025778_1_3_9"/>
<organism evidence="13 14">
    <name type="scientific">Acetohalobium arabaticum (strain ATCC 49924 / DSM 5501 / Z-7288)</name>
    <dbReference type="NCBI Taxonomy" id="574087"/>
    <lineage>
        <taxon>Bacteria</taxon>
        <taxon>Bacillati</taxon>
        <taxon>Bacillota</taxon>
        <taxon>Clostridia</taxon>
        <taxon>Halanaerobiales</taxon>
        <taxon>Halobacteroidaceae</taxon>
        <taxon>Acetohalobium</taxon>
    </lineage>
</organism>
<keyword evidence="10 11" id="KW-0472">Membrane</keyword>
<comment type="cofactor">
    <cofactor evidence="1 11">
        <name>Zn(2+)</name>
        <dbReference type="ChEBI" id="CHEBI:29105"/>
    </cofactor>
</comment>
<dbReference type="InterPro" id="IPR001478">
    <property type="entry name" value="PDZ"/>
</dbReference>
<evidence type="ECO:0000256" key="2">
    <source>
        <dbReference type="ARBA" id="ARBA00004141"/>
    </source>
</evidence>
<dbReference type="CDD" id="cd23081">
    <property type="entry name" value="cpPDZ_EcRseP-like"/>
    <property type="match status" value="1"/>
</dbReference>
<dbReference type="EMBL" id="CP002105">
    <property type="protein sequence ID" value="ADL13110.1"/>
    <property type="molecule type" value="Genomic_DNA"/>
</dbReference>
<evidence type="ECO:0000313" key="14">
    <source>
        <dbReference type="Proteomes" id="UP000001661"/>
    </source>
</evidence>
<dbReference type="AlphaFoldDB" id="D9QRG9"/>
<accession>D9QRG9</accession>
<keyword evidence="14" id="KW-1185">Reference proteome</keyword>
<evidence type="ECO:0000256" key="10">
    <source>
        <dbReference type="ARBA" id="ARBA00023136"/>
    </source>
</evidence>
<dbReference type="PANTHER" id="PTHR42837">
    <property type="entry name" value="REGULATOR OF SIGMA-E PROTEASE RSEP"/>
    <property type="match status" value="1"/>
</dbReference>
<feature type="domain" description="PDZ" evidence="12">
    <location>
        <begin position="131"/>
        <end position="197"/>
    </location>
</feature>
<feature type="transmembrane region" description="Helical" evidence="11">
    <location>
        <begin position="107"/>
        <end position="131"/>
    </location>
</feature>
<dbReference type="RefSeq" id="WP_013278555.1">
    <property type="nucleotide sequence ID" value="NC_014378.1"/>
</dbReference>
<keyword evidence="5 11" id="KW-0812">Transmembrane</keyword>
<dbReference type="GO" id="GO:0004222">
    <property type="term" value="F:metalloendopeptidase activity"/>
    <property type="evidence" value="ECO:0007669"/>
    <property type="project" value="InterPro"/>
</dbReference>
<dbReference type="PANTHER" id="PTHR42837:SF2">
    <property type="entry name" value="MEMBRANE METALLOPROTEASE ARASP2, CHLOROPLASTIC-RELATED"/>
    <property type="match status" value="1"/>
</dbReference>
<dbReference type="InterPro" id="IPR004387">
    <property type="entry name" value="Pept_M50_Zn"/>
</dbReference>
<protein>
    <recommendedName>
        <fullName evidence="11">Zinc metalloprotease</fullName>
        <ecNumber evidence="11">3.4.24.-</ecNumber>
    </recommendedName>
</protein>
<keyword evidence="11" id="KW-0479">Metal-binding</keyword>
<sequence length="357" mass="39095">MLTTVVSFVVVISILIFVHEFGHFIVAKKTGVLVEEFAIGMGPKLVGKQKGETLYSIRLFPLGGYCKMTGEFPIDEEEDEIEDVKQYRQAYRNERCLFQKSVFERMAVIFTGPLMNFLLAVVVFSLIFSVFGVPVSGSSSTVIGTVLPDKPAKEAGLQAQDKIVAVNDQQVNNWEELAALINKNPNQEIKVTVKRNGDFKSFQVTPELDSERDIGLIGIMPQLVREQAGIFKSIKLGVQQTLAVTVGIISGVWQMITGQMSSSVAGPVKIAQLVGDAAQVSILKVLNLMAILSVNLGILNLLPFPALDGGRLVFLGIEVVRGKAVDPEKEGFVHFIGLVLLLILMAIIVYRDIVDIF</sequence>
<feature type="transmembrane region" description="Helical" evidence="11">
    <location>
        <begin position="6"/>
        <end position="26"/>
    </location>
</feature>
<evidence type="ECO:0000256" key="3">
    <source>
        <dbReference type="ARBA" id="ARBA00007931"/>
    </source>
</evidence>
<gene>
    <name evidence="13" type="ordered locus">Acear_1604</name>
</gene>
<dbReference type="GO" id="GO:0046872">
    <property type="term" value="F:metal ion binding"/>
    <property type="evidence" value="ECO:0007669"/>
    <property type="project" value="UniProtKB-KW"/>
</dbReference>
<keyword evidence="7 11" id="KW-0862">Zinc</keyword>
<dbReference type="InterPro" id="IPR036034">
    <property type="entry name" value="PDZ_sf"/>
</dbReference>
<evidence type="ECO:0000259" key="12">
    <source>
        <dbReference type="PROSITE" id="PS50106"/>
    </source>
</evidence>
<dbReference type="InterPro" id="IPR008915">
    <property type="entry name" value="Peptidase_M50"/>
</dbReference>
<dbReference type="GO" id="GO:0016020">
    <property type="term" value="C:membrane"/>
    <property type="evidence" value="ECO:0007669"/>
    <property type="project" value="UniProtKB-SubCell"/>
</dbReference>
<dbReference type="EC" id="3.4.24.-" evidence="11"/>
<dbReference type="PROSITE" id="PS50106">
    <property type="entry name" value="PDZ"/>
    <property type="match status" value="1"/>
</dbReference>
<keyword evidence="8 11" id="KW-1133">Transmembrane helix</keyword>
<evidence type="ECO:0000313" key="13">
    <source>
        <dbReference type="EMBL" id="ADL13110.1"/>
    </source>
</evidence>
<evidence type="ECO:0000256" key="4">
    <source>
        <dbReference type="ARBA" id="ARBA00022670"/>
    </source>
</evidence>
<keyword evidence="9 11" id="KW-0482">Metalloprotease</keyword>
<dbReference type="Gene3D" id="2.30.42.10">
    <property type="match status" value="1"/>
</dbReference>
<keyword evidence="4 13" id="KW-0645">Protease</keyword>
<dbReference type="Proteomes" id="UP000001661">
    <property type="component" value="Chromosome"/>
</dbReference>
<dbReference type="NCBIfam" id="TIGR00054">
    <property type="entry name" value="RIP metalloprotease RseP"/>
    <property type="match status" value="1"/>
</dbReference>
<dbReference type="eggNOG" id="COG0750">
    <property type="taxonomic scope" value="Bacteria"/>
</dbReference>
<evidence type="ECO:0000256" key="9">
    <source>
        <dbReference type="ARBA" id="ARBA00023049"/>
    </source>
</evidence>
<dbReference type="KEGG" id="aar:Acear_1604"/>
<dbReference type="GO" id="GO:0006508">
    <property type="term" value="P:proteolysis"/>
    <property type="evidence" value="ECO:0007669"/>
    <property type="project" value="UniProtKB-KW"/>
</dbReference>
<dbReference type="SUPFAM" id="SSF50156">
    <property type="entry name" value="PDZ domain-like"/>
    <property type="match status" value="1"/>
</dbReference>
<evidence type="ECO:0000256" key="5">
    <source>
        <dbReference type="ARBA" id="ARBA00022692"/>
    </source>
</evidence>
<name>D9QRG9_ACEAZ</name>
<evidence type="ECO:0000256" key="1">
    <source>
        <dbReference type="ARBA" id="ARBA00001947"/>
    </source>
</evidence>
<keyword evidence="6 11" id="KW-0378">Hydrolase</keyword>
<dbReference type="InterPro" id="IPR041489">
    <property type="entry name" value="PDZ_6"/>
</dbReference>
<dbReference type="SMART" id="SM00228">
    <property type="entry name" value="PDZ"/>
    <property type="match status" value="1"/>
</dbReference>
<evidence type="ECO:0000256" key="11">
    <source>
        <dbReference type="RuleBase" id="RU362031"/>
    </source>
</evidence>
<dbReference type="STRING" id="574087.Acear_1604"/>
<evidence type="ECO:0000256" key="7">
    <source>
        <dbReference type="ARBA" id="ARBA00022833"/>
    </source>
</evidence>
<evidence type="ECO:0000256" key="8">
    <source>
        <dbReference type="ARBA" id="ARBA00022989"/>
    </source>
</evidence>
<proteinExistence type="inferred from homology"/>
<dbReference type="CDD" id="cd06163">
    <property type="entry name" value="S2P-M50_PDZ_RseP-like"/>
    <property type="match status" value="1"/>
</dbReference>
<comment type="subcellular location">
    <subcellularLocation>
        <location evidence="2">Membrane</location>
        <topology evidence="2">Multi-pass membrane protein</topology>
    </subcellularLocation>
</comment>
<dbReference type="Pfam" id="PF02163">
    <property type="entry name" value="Peptidase_M50"/>
    <property type="match status" value="1"/>
</dbReference>
<reference evidence="13 14" key="1">
    <citation type="journal article" date="2010" name="Stand. Genomic Sci.">
        <title>Complete genome sequence of Acetohalobium arabaticum type strain (Z-7288).</title>
        <authorList>
            <person name="Sikorski J."/>
            <person name="Lapidus A."/>
            <person name="Chertkov O."/>
            <person name="Lucas S."/>
            <person name="Copeland A."/>
            <person name="Glavina Del Rio T."/>
            <person name="Nolan M."/>
            <person name="Tice H."/>
            <person name="Cheng J.F."/>
            <person name="Han C."/>
            <person name="Brambilla E."/>
            <person name="Pitluck S."/>
            <person name="Liolios K."/>
            <person name="Ivanova N."/>
            <person name="Mavromatis K."/>
            <person name="Mikhailova N."/>
            <person name="Pati A."/>
            <person name="Bruce D."/>
            <person name="Detter C."/>
            <person name="Tapia R."/>
            <person name="Goodwin L."/>
            <person name="Chen A."/>
            <person name="Palaniappan K."/>
            <person name="Land M."/>
            <person name="Hauser L."/>
            <person name="Chang Y.J."/>
            <person name="Jeffries C.D."/>
            <person name="Rohde M."/>
            <person name="Goker M."/>
            <person name="Spring S."/>
            <person name="Woyke T."/>
            <person name="Bristow J."/>
            <person name="Eisen J.A."/>
            <person name="Markowitz V."/>
            <person name="Hugenholtz P."/>
            <person name="Kyrpides N.C."/>
            <person name="Klenk H.P."/>
        </authorList>
    </citation>
    <scope>NUCLEOTIDE SEQUENCE [LARGE SCALE GENOMIC DNA]</scope>
    <source>
        <strain evidence="14">ATCC 49924 / DSM 5501 / Z-7288</strain>
    </source>
</reference>
<comment type="similarity">
    <text evidence="3 11">Belongs to the peptidase M50B family.</text>
</comment>
<evidence type="ECO:0000256" key="6">
    <source>
        <dbReference type="ARBA" id="ARBA00022801"/>
    </source>
</evidence>